<reference evidence="2" key="1">
    <citation type="journal article" date="2022" name="Mol. Ecol. Resour.">
        <title>The genomes of chicory, endive, great burdock and yacon provide insights into Asteraceae palaeo-polyploidization history and plant inulin production.</title>
        <authorList>
            <person name="Fan W."/>
            <person name="Wang S."/>
            <person name="Wang H."/>
            <person name="Wang A."/>
            <person name="Jiang F."/>
            <person name="Liu H."/>
            <person name="Zhao H."/>
            <person name="Xu D."/>
            <person name="Zhang Y."/>
        </authorList>
    </citation>
    <scope>NUCLEOTIDE SEQUENCE [LARGE SCALE GENOMIC DNA]</scope>
    <source>
        <strain evidence="2">cv. Niubang</strain>
    </source>
</reference>
<accession>A0ACB8ZHJ6</accession>
<organism evidence="1 2">
    <name type="scientific">Arctium lappa</name>
    <name type="common">Greater burdock</name>
    <name type="synonym">Lappa major</name>
    <dbReference type="NCBI Taxonomy" id="4217"/>
    <lineage>
        <taxon>Eukaryota</taxon>
        <taxon>Viridiplantae</taxon>
        <taxon>Streptophyta</taxon>
        <taxon>Embryophyta</taxon>
        <taxon>Tracheophyta</taxon>
        <taxon>Spermatophyta</taxon>
        <taxon>Magnoliopsida</taxon>
        <taxon>eudicotyledons</taxon>
        <taxon>Gunneridae</taxon>
        <taxon>Pentapetalae</taxon>
        <taxon>asterids</taxon>
        <taxon>campanulids</taxon>
        <taxon>Asterales</taxon>
        <taxon>Asteraceae</taxon>
        <taxon>Carduoideae</taxon>
        <taxon>Cardueae</taxon>
        <taxon>Arctiinae</taxon>
        <taxon>Arctium</taxon>
    </lineage>
</organism>
<gene>
    <name evidence="1" type="ORF">L6452_29989</name>
</gene>
<dbReference type="Proteomes" id="UP001055879">
    <property type="component" value="Linkage Group LG10"/>
</dbReference>
<evidence type="ECO:0000313" key="2">
    <source>
        <dbReference type="Proteomes" id="UP001055879"/>
    </source>
</evidence>
<dbReference type="EMBL" id="CM042056">
    <property type="protein sequence ID" value="KAI3697174.1"/>
    <property type="molecule type" value="Genomic_DNA"/>
</dbReference>
<evidence type="ECO:0000313" key="1">
    <source>
        <dbReference type="EMBL" id="KAI3697174.1"/>
    </source>
</evidence>
<protein>
    <submittedName>
        <fullName evidence="1">Uncharacterized protein</fullName>
    </submittedName>
</protein>
<proteinExistence type="predicted"/>
<sequence>MLSPVTEISPSFLFLALIVTLVCFFFSLLPFRLLKFSQSDKTKACDCACSNYKRFAGGYDSMAITTMTMMMNGGSGGGGGGGQVVNLREAMMVEKFPLRFFNFSNEKVLVAVVAPLSSVLQSATLSEIV</sequence>
<comment type="caution">
    <text evidence="1">The sequence shown here is derived from an EMBL/GenBank/DDBJ whole genome shotgun (WGS) entry which is preliminary data.</text>
</comment>
<name>A0ACB8ZHJ6_ARCLA</name>
<reference evidence="1 2" key="2">
    <citation type="journal article" date="2022" name="Mol. Ecol. Resour.">
        <title>The genomes of chicory, endive, great burdock and yacon provide insights into Asteraceae paleo-polyploidization history and plant inulin production.</title>
        <authorList>
            <person name="Fan W."/>
            <person name="Wang S."/>
            <person name="Wang H."/>
            <person name="Wang A."/>
            <person name="Jiang F."/>
            <person name="Liu H."/>
            <person name="Zhao H."/>
            <person name="Xu D."/>
            <person name="Zhang Y."/>
        </authorList>
    </citation>
    <scope>NUCLEOTIDE SEQUENCE [LARGE SCALE GENOMIC DNA]</scope>
    <source>
        <strain evidence="2">cv. Niubang</strain>
    </source>
</reference>
<keyword evidence="2" id="KW-1185">Reference proteome</keyword>